<evidence type="ECO:0000259" key="6">
    <source>
        <dbReference type="PROSITE" id="PS51858"/>
    </source>
</evidence>
<sequence length="582" mass="63851">MDVHLLVYDLSRGLARQMSAGLLGFQLDAIYHTSIELNGLEHVYDGGIISIIPGSSHLGQPMERIHLGTTSLPMDVIEEFLDSLRPIFTLEAYDLFQHNCNNFSDSFSNFLLGKGIPEHIVKMPQAVLDSPMGRMLLPQLTQGINAGRQQNGSILGLQHSAQAPPQNQAVAQPKHAVKNITDLAEFSRLLEQAKSSCAVVFFTSATCAPCKMLYPTYDELAQELGDKSTFIKVDIALPGGDQIGNQYSIRATPTLITFLKGEKENTWSGADPAKLRGNVQLLVQMAFPIHPHEKLYLPNFSNPNAKPVLYAKVPPMDKLLAKMGSEVANKAEVQALKTYLEVRTKDGLPDAVVPEMLHLSSLVRDSVSSLTIDVLFTVVDLFRSALSDPRISGYFAEESNHQTVRSILDLVNSKQADCPYALRLVTLQMACNFFSTPLFPEEILRKDDLRASIIQLISSSFLDDSHNNVRVAASSLLFNLSLANRKARHEKKPTLEEGDEVELAASVVEAIGQEEKSSEALHGMLLALGNLVFCTSLDGDLVDLVRALDAEGTILAKKKAFPQEKLINEIAVELLGKGLRKA</sequence>
<dbReference type="InterPro" id="IPR013535">
    <property type="entry name" value="PUL_dom"/>
</dbReference>
<evidence type="ECO:0000256" key="2">
    <source>
        <dbReference type="ARBA" id="ARBA00022670"/>
    </source>
</evidence>
<dbReference type="InterPro" id="IPR017937">
    <property type="entry name" value="Thioredoxin_CS"/>
</dbReference>
<feature type="domain" description="Thioredoxin" evidence="4">
    <location>
        <begin position="157"/>
        <end position="328"/>
    </location>
</feature>
<dbReference type="Pfam" id="PF08324">
    <property type="entry name" value="PUL"/>
    <property type="match status" value="1"/>
</dbReference>
<evidence type="ECO:0000259" key="5">
    <source>
        <dbReference type="PROSITE" id="PS51396"/>
    </source>
</evidence>
<dbReference type="InterPro" id="IPR011989">
    <property type="entry name" value="ARM-like"/>
</dbReference>
<dbReference type="Gene3D" id="3.40.30.10">
    <property type="entry name" value="Glutaredoxin"/>
    <property type="match status" value="1"/>
</dbReference>
<dbReference type="PROSITE" id="PS51396">
    <property type="entry name" value="PUL"/>
    <property type="match status" value="1"/>
</dbReference>
<dbReference type="InterPro" id="IPR008580">
    <property type="entry name" value="PPPDE_dom"/>
</dbReference>
<dbReference type="InterPro" id="IPR036249">
    <property type="entry name" value="Thioredoxin-like_sf"/>
</dbReference>
<protein>
    <submittedName>
        <fullName evidence="7">PUL domain-containing protein</fullName>
    </submittedName>
</protein>
<dbReference type="PROSITE" id="PS51352">
    <property type="entry name" value="THIOREDOXIN_2"/>
    <property type="match status" value="1"/>
</dbReference>
<dbReference type="Gene3D" id="1.25.10.10">
    <property type="entry name" value="Leucine-rich Repeat Variant"/>
    <property type="match status" value="1"/>
</dbReference>
<dbReference type="PROSITE" id="PS51858">
    <property type="entry name" value="PPPDE"/>
    <property type="match status" value="1"/>
</dbReference>
<organism evidence="7 8">
    <name type="scientific">Thelonectria olida</name>
    <dbReference type="NCBI Taxonomy" id="1576542"/>
    <lineage>
        <taxon>Eukaryota</taxon>
        <taxon>Fungi</taxon>
        <taxon>Dikarya</taxon>
        <taxon>Ascomycota</taxon>
        <taxon>Pezizomycotina</taxon>
        <taxon>Sordariomycetes</taxon>
        <taxon>Hypocreomycetidae</taxon>
        <taxon>Hypocreales</taxon>
        <taxon>Nectriaceae</taxon>
        <taxon>Thelonectria</taxon>
    </lineage>
</organism>
<keyword evidence="3" id="KW-0378">Hydrolase</keyword>
<dbReference type="OrthoDB" id="21221at2759"/>
<dbReference type="Proteomes" id="UP000777438">
    <property type="component" value="Unassembled WGS sequence"/>
</dbReference>
<feature type="domain" description="PPPDE" evidence="6">
    <location>
        <begin position="1"/>
        <end position="141"/>
    </location>
</feature>
<evidence type="ECO:0000259" key="4">
    <source>
        <dbReference type="PROSITE" id="PS51352"/>
    </source>
</evidence>
<dbReference type="AlphaFoldDB" id="A0A9P9AUU9"/>
<dbReference type="SMART" id="SM01179">
    <property type="entry name" value="DUF862"/>
    <property type="match status" value="1"/>
</dbReference>
<keyword evidence="8" id="KW-1185">Reference proteome</keyword>
<dbReference type="Pfam" id="PF05903">
    <property type="entry name" value="Peptidase_C97"/>
    <property type="match status" value="1"/>
</dbReference>
<comment type="caution">
    <text evidence="7">The sequence shown here is derived from an EMBL/GenBank/DDBJ whole genome shotgun (WGS) entry which is preliminary data.</text>
</comment>
<evidence type="ECO:0000313" key="8">
    <source>
        <dbReference type="Proteomes" id="UP000777438"/>
    </source>
</evidence>
<dbReference type="GO" id="GO:0008233">
    <property type="term" value="F:peptidase activity"/>
    <property type="evidence" value="ECO:0007669"/>
    <property type="project" value="UniProtKB-KW"/>
</dbReference>
<evidence type="ECO:0000256" key="3">
    <source>
        <dbReference type="ARBA" id="ARBA00022801"/>
    </source>
</evidence>
<evidence type="ECO:0000313" key="7">
    <source>
        <dbReference type="EMBL" id="KAH6893221.1"/>
    </source>
</evidence>
<dbReference type="PROSITE" id="PS00194">
    <property type="entry name" value="THIOREDOXIN_1"/>
    <property type="match status" value="1"/>
</dbReference>
<dbReference type="InterPro" id="IPR042266">
    <property type="entry name" value="PPPDE_sf"/>
</dbReference>
<evidence type="ECO:0000256" key="1">
    <source>
        <dbReference type="ARBA" id="ARBA00008140"/>
    </source>
</evidence>
<dbReference type="InterPro" id="IPR013766">
    <property type="entry name" value="Thioredoxin_domain"/>
</dbReference>
<dbReference type="CDD" id="cd02947">
    <property type="entry name" value="TRX_family"/>
    <property type="match status" value="1"/>
</dbReference>
<dbReference type="Pfam" id="PF00085">
    <property type="entry name" value="Thioredoxin"/>
    <property type="match status" value="1"/>
</dbReference>
<dbReference type="SUPFAM" id="SSF52833">
    <property type="entry name" value="Thioredoxin-like"/>
    <property type="match status" value="1"/>
</dbReference>
<name>A0A9P9AUU9_9HYPO</name>
<dbReference type="GO" id="GO:0070646">
    <property type="term" value="P:protein modification by small protein removal"/>
    <property type="evidence" value="ECO:0007669"/>
    <property type="project" value="TreeGrafter"/>
</dbReference>
<accession>A0A9P9AUU9</accession>
<keyword evidence="2" id="KW-0645">Protease</keyword>
<dbReference type="GO" id="GO:0006508">
    <property type="term" value="P:proteolysis"/>
    <property type="evidence" value="ECO:0007669"/>
    <property type="project" value="UniProtKB-KW"/>
</dbReference>
<dbReference type="PANTHER" id="PTHR12378:SF7">
    <property type="entry name" value="DESUMOYLATING ISOPEPTIDASE 1"/>
    <property type="match status" value="1"/>
</dbReference>
<proteinExistence type="inferred from homology"/>
<dbReference type="PANTHER" id="PTHR12378">
    <property type="entry name" value="DESUMOYLATING ISOPEPTIDASE"/>
    <property type="match status" value="1"/>
</dbReference>
<dbReference type="Gene3D" id="3.90.1720.30">
    <property type="entry name" value="PPPDE domains"/>
    <property type="match status" value="1"/>
</dbReference>
<feature type="domain" description="PUL" evidence="5">
    <location>
        <begin position="285"/>
        <end position="577"/>
    </location>
</feature>
<comment type="similarity">
    <text evidence="1">Belongs to the DeSI family.</text>
</comment>
<gene>
    <name evidence="7" type="ORF">B0T10DRAFT_437070</name>
</gene>
<dbReference type="EMBL" id="JAGPYM010000006">
    <property type="protein sequence ID" value="KAH6893221.1"/>
    <property type="molecule type" value="Genomic_DNA"/>
</dbReference>
<reference evidence="7 8" key="1">
    <citation type="journal article" date="2021" name="Nat. Commun.">
        <title>Genetic determinants of endophytism in the Arabidopsis root mycobiome.</title>
        <authorList>
            <person name="Mesny F."/>
            <person name="Miyauchi S."/>
            <person name="Thiergart T."/>
            <person name="Pickel B."/>
            <person name="Atanasova L."/>
            <person name="Karlsson M."/>
            <person name="Huettel B."/>
            <person name="Barry K.W."/>
            <person name="Haridas S."/>
            <person name="Chen C."/>
            <person name="Bauer D."/>
            <person name="Andreopoulos W."/>
            <person name="Pangilinan J."/>
            <person name="LaButti K."/>
            <person name="Riley R."/>
            <person name="Lipzen A."/>
            <person name="Clum A."/>
            <person name="Drula E."/>
            <person name="Henrissat B."/>
            <person name="Kohler A."/>
            <person name="Grigoriev I.V."/>
            <person name="Martin F.M."/>
            <person name="Hacquard S."/>
        </authorList>
    </citation>
    <scope>NUCLEOTIDE SEQUENCE [LARGE SCALE GENOMIC DNA]</scope>
    <source>
        <strain evidence="7 8">MPI-CAGE-CH-0241</strain>
    </source>
</reference>